<reference evidence="1 2" key="1">
    <citation type="submission" date="2020-09" db="EMBL/GenBank/DDBJ databases">
        <title>De no assembly of potato wild relative species, Solanum commersonii.</title>
        <authorList>
            <person name="Cho K."/>
        </authorList>
    </citation>
    <scope>NUCLEOTIDE SEQUENCE [LARGE SCALE GENOMIC DNA]</scope>
    <source>
        <strain evidence="1">LZ3.2</strain>
        <tissue evidence="1">Leaf</tissue>
    </source>
</reference>
<dbReference type="AlphaFoldDB" id="A0A9J5X494"/>
<proteinExistence type="predicted"/>
<dbReference type="EMBL" id="JACXVP010000010">
    <property type="protein sequence ID" value="KAG5582746.1"/>
    <property type="molecule type" value="Genomic_DNA"/>
</dbReference>
<evidence type="ECO:0000313" key="2">
    <source>
        <dbReference type="Proteomes" id="UP000824120"/>
    </source>
</evidence>
<evidence type="ECO:0000313" key="1">
    <source>
        <dbReference type="EMBL" id="KAG5582746.1"/>
    </source>
</evidence>
<name>A0A9J5X494_SOLCO</name>
<organism evidence="1 2">
    <name type="scientific">Solanum commersonii</name>
    <name type="common">Commerson's wild potato</name>
    <name type="synonym">Commerson's nightshade</name>
    <dbReference type="NCBI Taxonomy" id="4109"/>
    <lineage>
        <taxon>Eukaryota</taxon>
        <taxon>Viridiplantae</taxon>
        <taxon>Streptophyta</taxon>
        <taxon>Embryophyta</taxon>
        <taxon>Tracheophyta</taxon>
        <taxon>Spermatophyta</taxon>
        <taxon>Magnoliopsida</taxon>
        <taxon>eudicotyledons</taxon>
        <taxon>Gunneridae</taxon>
        <taxon>Pentapetalae</taxon>
        <taxon>asterids</taxon>
        <taxon>lamiids</taxon>
        <taxon>Solanales</taxon>
        <taxon>Solanaceae</taxon>
        <taxon>Solanoideae</taxon>
        <taxon>Solaneae</taxon>
        <taxon>Solanum</taxon>
    </lineage>
</organism>
<keyword evidence="2" id="KW-1185">Reference proteome</keyword>
<comment type="caution">
    <text evidence="1">The sequence shown here is derived from an EMBL/GenBank/DDBJ whole genome shotgun (WGS) entry which is preliminary data.</text>
</comment>
<sequence>MISGLNPRSTFVCDASLNAIPVPLEITLSLDLPGYIIHRALFRAGGIPTEDGGGIPTEEDDVHAVEEDVALAAASMVVVKAASLVVVEKALQAVVWAVERAIKTQN</sequence>
<protein>
    <submittedName>
        <fullName evidence="1">Uncharacterized protein</fullName>
    </submittedName>
</protein>
<accession>A0A9J5X494</accession>
<gene>
    <name evidence="1" type="ORF">H5410_053373</name>
</gene>
<dbReference type="Proteomes" id="UP000824120">
    <property type="component" value="Chromosome 10"/>
</dbReference>